<gene>
    <name evidence="2" type="ORF">BDB_110303</name>
</gene>
<sequence>MLGDGPCQQNCGDQETTGKQLFSDGPSIPEMALGEYKVREGGQEQQDADDFALHFGGDSVCGMRISLRHVFRAEVCIRLGVFGRIWLRYRMS</sequence>
<feature type="compositionally biased region" description="Polar residues" evidence="1">
    <location>
        <begin position="7"/>
        <end position="20"/>
    </location>
</feature>
<reference evidence="2" key="1">
    <citation type="journal article" date="2011" name="PLoS ONE">
        <title>Ralstonia syzygii, the Blood Disease Bacterium and some Asian R. solanacearum strains form a single genomic species despite divergent lifestyles.</title>
        <authorList>
            <person name="Remenant B."/>
            <person name="de Cambiaire J.C."/>
            <person name="Cellier G."/>
            <person name="Jacobs J.M."/>
            <person name="Mangenot S."/>
            <person name="Barbe V."/>
            <person name="Lajus A."/>
            <person name="Vallenet D."/>
            <person name="Medigue C."/>
            <person name="Fegan M."/>
            <person name="Allen C."/>
            <person name="Prior P."/>
        </authorList>
    </citation>
    <scope>NUCLEOTIDE SEQUENCE</scope>
    <source>
        <strain evidence="2">R229</strain>
    </source>
</reference>
<reference evidence="2" key="2">
    <citation type="submission" date="2011-04" db="EMBL/GenBank/DDBJ databases">
        <authorList>
            <person name="Genoscope - CEA"/>
        </authorList>
    </citation>
    <scope>NUCLEOTIDE SEQUENCE</scope>
    <source>
        <strain evidence="2">R229</strain>
    </source>
</reference>
<dbReference type="AlphaFoldDB" id="G2ZP81"/>
<dbReference type="EMBL" id="FR854067">
    <property type="protein sequence ID" value="CCA80868.1"/>
    <property type="molecule type" value="Genomic_DNA"/>
</dbReference>
<evidence type="ECO:0000313" key="2">
    <source>
        <dbReference type="EMBL" id="CCA80868.1"/>
    </source>
</evidence>
<feature type="region of interest" description="Disordered" evidence="1">
    <location>
        <begin position="1"/>
        <end position="26"/>
    </location>
</feature>
<organism evidence="2">
    <name type="scientific">blood disease bacterium R229</name>
    <dbReference type="NCBI Taxonomy" id="741978"/>
    <lineage>
        <taxon>Bacteria</taxon>
        <taxon>Pseudomonadati</taxon>
        <taxon>Pseudomonadota</taxon>
        <taxon>Betaproteobacteria</taxon>
        <taxon>Burkholderiales</taxon>
        <taxon>Burkholderiaceae</taxon>
        <taxon>Ralstonia</taxon>
        <taxon>Ralstonia solanacearum species complex</taxon>
    </lineage>
</organism>
<protein>
    <submittedName>
        <fullName evidence="2">Uncharacterized protein</fullName>
    </submittedName>
</protein>
<evidence type="ECO:0000256" key="1">
    <source>
        <dbReference type="SAM" id="MobiDB-lite"/>
    </source>
</evidence>
<accession>G2ZP81</accession>
<proteinExistence type="predicted"/>
<name>G2ZP81_9RALS</name>